<dbReference type="SUPFAM" id="SSF53098">
    <property type="entry name" value="Ribonuclease H-like"/>
    <property type="match status" value="1"/>
</dbReference>
<dbReference type="EMBL" id="JBHUNA010000003">
    <property type="protein sequence ID" value="MFD2759785.1"/>
    <property type="molecule type" value="Genomic_DNA"/>
</dbReference>
<sequence length="219" mass="25204">MNVRMEITYQTPKGTETAFTSDEMRAPKALLIAEDLQKTGRVSDIQFVDNHDNSWNMKELSRQMEEIQTEPHNITVYFDGGYDLKTRTSGLGCAIYYEQNEKAYRLRKNARVEELESNNEAEYAACHLALQELEYLDVHHLPVTITGDSLVVIMQLKGEWPCYEPQLSRWADRIDNLISRMGIDPEFNLVSRKKNKEADHLASQALQDIEITSTTEQSN</sequence>
<dbReference type="Proteomes" id="UP001597502">
    <property type="component" value="Unassembled WGS sequence"/>
</dbReference>
<dbReference type="Gene3D" id="3.30.420.10">
    <property type="entry name" value="Ribonuclease H-like superfamily/Ribonuclease H"/>
    <property type="match status" value="1"/>
</dbReference>
<reference evidence="3" key="1">
    <citation type="journal article" date="2019" name="Int. J. Syst. Evol. Microbiol.">
        <title>The Global Catalogue of Microorganisms (GCM) 10K type strain sequencing project: providing services to taxonomists for standard genome sequencing and annotation.</title>
        <authorList>
            <consortium name="The Broad Institute Genomics Platform"/>
            <consortium name="The Broad Institute Genome Sequencing Center for Infectious Disease"/>
            <person name="Wu L."/>
            <person name="Ma J."/>
        </authorList>
    </citation>
    <scope>NUCLEOTIDE SEQUENCE [LARGE SCALE GENOMIC DNA]</scope>
    <source>
        <strain evidence="3">TISTR 1535</strain>
    </source>
</reference>
<dbReference type="PANTHER" id="PTHR46387">
    <property type="entry name" value="POLYNUCLEOTIDYL TRANSFERASE, RIBONUCLEASE H-LIKE SUPERFAMILY PROTEIN"/>
    <property type="match status" value="1"/>
</dbReference>
<dbReference type="PROSITE" id="PS50879">
    <property type="entry name" value="RNASE_H_1"/>
    <property type="match status" value="1"/>
</dbReference>
<name>A0ABW5V2W0_9BACI</name>
<evidence type="ECO:0000313" key="3">
    <source>
        <dbReference type="Proteomes" id="UP001597502"/>
    </source>
</evidence>
<dbReference type="NCBIfam" id="NF005822">
    <property type="entry name" value="PRK07708.1"/>
    <property type="match status" value="1"/>
</dbReference>
<accession>A0ABW5V2W0</accession>
<dbReference type="RefSeq" id="WP_382390600.1">
    <property type="nucleotide sequence ID" value="NZ_JBHUNA010000003.1"/>
</dbReference>
<evidence type="ECO:0000313" key="2">
    <source>
        <dbReference type="EMBL" id="MFD2759785.1"/>
    </source>
</evidence>
<dbReference type="InterPro" id="IPR036397">
    <property type="entry name" value="RNaseH_sf"/>
</dbReference>
<gene>
    <name evidence="2" type="ORF">ACFSUO_02120</name>
</gene>
<organism evidence="2 3">
    <name type="scientific">Lentibacillus juripiscarius</name>
    <dbReference type="NCBI Taxonomy" id="257446"/>
    <lineage>
        <taxon>Bacteria</taxon>
        <taxon>Bacillati</taxon>
        <taxon>Bacillota</taxon>
        <taxon>Bacilli</taxon>
        <taxon>Bacillales</taxon>
        <taxon>Bacillaceae</taxon>
        <taxon>Lentibacillus</taxon>
    </lineage>
</organism>
<feature type="domain" description="RNase H type-1" evidence="1">
    <location>
        <begin position="70"/>
        <end position="207"/>
    </location>
</feature>
<dbReference type="InterPro" id="IPR002156">
    <property type="entry name" value="RNaseH_domain"/>
</dbReference>
<evidence type="ECO:0000259" key="1">
    <source>
        <dbReference type="PROSITE" id="PS50879"/>
    </source>
</evidence>
<comment type="caution">
    <text evidence="2">The sequence shown here is derived from an EMBL/GenBank/DDBJ whole genome shotgun (WGS) entry which is preliminary data.</text>
</comment>
<protein>
    <submittedName>
        <fullName evidence="2">Ribonuclease H family protein</fullName>
    </submittedName>
</protein>
<dbReference type="InterPro" id="IPR012337">
    <property type="entry name" value="RNaseH-like_sf"/>
</dbReference>
<dbReference type="CDD" id="cd09279">
    <property type="entry name" value="RNase_HI_like"/>
    <property type="match status" value="1"/>
</dbReference>
<dbReference type="Pfam" id="PF13456">
    <property type="entry name" value="RVT_3"/>
    <property type="match status" value="1"/>
</dbReference>
<keyword evidence="3" id="KW-1185">Reference proteome</keyword>
<proteinExistence type="predicted"/>
<dbReference type="PANTHER" id="PTHR46387:SF2">
    <property type="entry name" value="RIBONUCLEASE HI"/>
    <property type="match status" value="1"/>
</dbReference>